<protein>
    <submittedName>
        <fullName evidence="1">Uncharacterized protein</fullName>
    </submittedName>
</protein>
<dbReference type="VEuPathDB" id="MicrosporidiaDB:AEWQ_071340"/>
<dbReference type="AlphaFoldDB" id="M1JK78"/>
<dbReference type="VEuPathDB" id="MicrosporidiaDB:AEWR_071330"/>
<dbReference type="VEuPathDB" id="MicrosporidiaDB:M970_071330"/>
<dbReference type="VEuPathDB" id="MicrosporidiaDB:ECU07_1360"/>
<dbReference type="EMBL" id="KC513610">
    <property type="protein sequence ID" value="AGE95879.1"/>
    <property type="molecule type" value="Genomic_DNA"/>
</dbReference>
<gene>
    <name evidence="1" type="ORF">ECU07_1360</name>
</gene>
<proteinExistence type="predicted"/>
<dbReference type="VEuPathDB" id="MicrosporidiaDB:AEWD_071340"/>
<organism evidence="1">
    <name type="scientific">Encephalitozoon cuniculi</name>
    <name type="common">Microsporidian parasite</name>
    <dbReference type="NCBI Taxonomy" id="6035"/>
    <lineage>
        <taxon>Eukaryota</taxon>
        <taxon>Fungi</taxon>
        <taxon>Fungi incertae sedis</taxon>
        <taxon>Microsporidia</taxon>
        <taxon>Unikaryonidae</taxon>
        <taxon>Encephalitozoon</taxon>
    </lineage>
</organism>
<reference evidence="1" key="1">
    <citation type="journal article" date="2013" name="Eukaryot. Cell">
        <title>Extremely Reduced Levels of Heterozygosity in the Vertebrate Pathogen Encephalitozoon cuniculi.</title>
        <authorList>
            <person name="Selman M."/>
            <person name="Sak B."/>
            <person name="Kvac M."/>
            <person name="Farinelli L."/>
            <person name="Weiss L.M."/>
            <person name="Corradi N."/>
        </authorList>
    </citation>
    <scope>NUCLEOTIDE SEQUENCE</scope>
</reference>
<accession>M1JK78</accession>
<sequence length="163" mass="19046">MECPMEESELHKGFRKTGSGMFVPRDQSQNWCRHFGVRKDKTLYLREEEVLYLRDKEAKEGYPTKTKAYFFVKNSGYNLLPGEGGRFLLYRKHKDFNREKDKAICLMKYVSRDECIQDVCKDAGDEALCVLSDDVFTFLKIRRVERLDSSTPEGLKKRNAPSP</sequence>
<evidence type="ECO:0000313" key="1">
    <source>
        <dbReference type="EMBL" id="AGE95879.1"/>
    </source>
</evidence>
<name>M1JK78_ENCCN</name>